<evidence type="ECO:0000313" key="2">
    <source>
        <dbReference type="Proteomes" id="UP000550707"/>
    </source>
</evidence>
<dbReference type="Proteomes" id="UP000550707">
    <property type="component" value="Unassembled WGS sequence"/>
</dbReference>
<sequence>MTTWKTVALLLSEKDALVCFPVGQLSGSRGDGKHVNFKGVSLEKKVLSVEVLLSSGAAVGSSCYPEYKLRVFGIWRRPPMWGGEKIKWQVQDNFTYFTFCQVPAEPTAEIGDEETATPLQASVCTFQTQQEDGTLTKSNTD</sequence>
<gene>
    <name evidence="1" type="ORF">HJG59_008485</name>
</gene>
<keyword evidence="2" id="KW-1185">Reference proteome</keyword>
<name>A0A7J8FAE7_MOLMO</name>
<accession>A0A7J8FAE7</accession>
<dbReference type="AlphaFoldDB" id="A0A7J8FAE7"/>
<reference evidence="1 2" key="1">
    <citation type="journal article" date="2020" name="Nature">
        <title>Six reference-quality genomes reveal evolution of bat adaptations.</title>
        <authorList>
            <person name="Jebb D."/>
            <person name="Huang Z."/>
            <person name="Pippel M."/>
            <person name="Hughes G.M."/>
            <person name="Lavrichenko K."/>
            <person name="Devanna P."/>
            <person name="Winkler S."/>
            <person name="Jermiin L.S."/>
            <person name="Skirmuntt E.C."/>
            <person name="Katzourakis A."/>
            <person name="Burkitt-Gray L."/>
            <person name="Ray D.A."/>
            <person name="Sullivan K.A.M."/>
            <person name="Roscito J.G."/>
            <person name="Kirilenko B.M."/>
            <person name="Davalos L.M."/>
            <person name="Corthals A.P."/>
            <person name="Power M.L."/>
            <person name="Jones G."/>
            <person name="Ransome R.D."/>
            <person name="Dechmann D.K.N."/>
            <person name="Locatelli A.G."/>
            <person name="Puechmaille S.J."/>
            <person name="Fedrigo O."/>
            <person name="Jarvis E.D."/>
            <person name="Hiller M."/>
            <person name="Vernes S.C."/>
            <person name="Myers E.W."/>
            <person name="Teeling E.C."/>
        </authorList>
    </citation>
    <scope>NUCLEOTIDE SEQUENCE [LARGE SCALE GENOMIC DNA]</scope>
    <source>
        <strain evidence="1">MMolMol1</strain>
        <tissue evidence="1">Muscle</tissue>
    </source>
</reference>
<dbReference type="EMBL" id="JACASF010000012">
    <property type="protein sequence ID" value="KAF6444172.1"/>
    <property type="molecule type" value="Genomic_DNA"/>
</dbReference>
<protein>
    <submittedName>
        <fullName evidence="1">Uncharacterized protein</fullName>
    </submittedName>
</protein>
<proteinExistence type="predicted"/>
<comment type="caution">
    <text evidence="1">The sequence shown here is derived from an EMBL/GenBank/DDBJ whole genome shotgun (WGS) entry which is preliminary data.</text>
</comment>
<dbReference type="InParanoid" id="A0A7J8FAE7"/>
<evidence type="ECO:0000313" key="1">
    <source>
        <dbReference type="EMBL" id="KAF6444172.1"/>
    </source>
</evidence>
<organism evidence="1 2">
    <name type="scientific">Molossus molossus</name>
    <name type="common">Pallas' mastiff bat</name>
    <name type="synonym">Vespertilio molossus</name>
    <dbReference type="NCBI Taxonomy" id="27622"/>
    <lineage>
        <taxon>Eukaryota</taxon>
        <taxon>Metazoa</taxon>
        <taxon>Chordata</taxon>
        <taxon>Craniata</taxon>
        <taxon>Vertebrata</taxon>
        <taxon>Euteleostomi</taxon>
        <taxon>Mammalia</taxon>
        <taxon>Eutheria</taxon>
        <taxon>Laurasiatheria</taxon>
        <taxon>Chiroptera</taxon>
        <taxon>Yangochiroptera</taxon>
        <taxon>Molossidae</taxon>
        <taxon>Molossus</taxon>
    </lineage>
</organism>